<dbReference type="EC" id="2.3.2.23" evidence="1"/>
<dbReference type="GO" id="GO:0005524">
    <property type="term" value="F:ATP binding"/>
    <property type="evidence" value="ECO:0007669"/>
    <property type="project" value="UniProtKB-KW"/>
</dbReference>
<feature type="domain" description="UBC core" evidence="9">
    <location>
        <begin position="26"/>
        <end position="177"/>
    </location>
</feature>
<dbReference type="EMBL" id="CM035412">
    <property type="protein sequence ID" value="KAH7434073.1"/>
    <property type="molecule type" value="Genomic_DNA"/>
</dbReference>
<feature type="coiled-coil region" evidence="7">
    <location>
        <begin position="14"/>
        <end position="41"/>
    </location>
</feature>
<dbReference type="FunFam" id="3.10.110.10:FF:000041">
    <property type="entry name" value="Ubiquitin-conjugating enzyme E2 T"/>
    <property type="match status" value="1"/>
</dbReference>
<keyword evidence="2" id="KW-0808">Transferase</keyword>
<keyword evidence="11" id="KW-1185">Reference proteome</keyword>
<evidence type="ECO:0000256" key="6">
    <source>
        <dbReference type="PROSITE-ProRule" id="PRU10133"/>
    </source>
</evidence>
<dbReference type="Proteomes" id="UP000825935">
    <property type="component" value="Chromosome 7"/>
</dbReference>
<dbReference type="AlphaFoldDB" id="A0A8T2UJS2"/>
<gene>
    <name evidence="10" type="ORF">KP509_07G099900</name>
</gene>
<evidence type="ECO:0000256" key="3">
    <source>
        <dbReference type="ARBA" id="ARBA00022741"/>
    </source>
</evidence>
<evidence type="ECO:0000259" key="9">
    <source>
        <dbReference type="PROSITE" id="PS50127"/>
    </source>
</evidence>
<protein>
    <recommendedName>
        <fullName evidence="1">E2 ubiquitin-conjugating enzyme</fullName>
        <ecNumber evidence="1">2.3.2.23</ecNumber>
    </recommendedName>
</protein>
<feature type="region of interest" description="Disordered" evidence="8">
    <location>
        <begin position="212"/>
        <end position="267"/>
    </location>
</feature>
<dbReference type="PANTHER" id="PTHR24067">
    <property type="entry name" value="UBIQUITIN-CONJUGATING ENZYME E2"/>
    <property type="match status" value="1"/>
</dbReference>
<keyword evidence="3" id="KW-0547">Nucleotide-binding</keyword>
<dbReference type="PROSITE" id="PS00183">
    <property type="entry name" value="UBC_1"/>
    <property type="match status" value="1"/>
</dbReference>
<dbReference type="OrthoDB" id="9978460at2759"/>
<dbReference type="InterPro" id="IPR016135">
    <property type="entry name" value="UBQ-conjugating_enzyme/RWD"/>
</dbReference>
<organism evidence="10 11">
    <name type="scientific">Ceratopteris richardii</name>
    <name type="common">Triangle waterfern</name>
    <dbReference type="NCBI Taxonomy" id="49495"/>
    <lineage>
        <taxon>Eukaryota</taxon>
        <taxon>Viridiplantae</taxon>
        <taxon>Streptophyta</taxon>
        <taxon>Embryophyta</taxon>
        <taxon>Tracheophyta</taxon>
        <taxon>Polypodiopsida</taxon>
        <taxon>Polypodiidae</taxon>
        <taxon>Polypodiales</taxon>
        <taxon>Pteridineae</taxon>
        <taxon>Pteridaceae</taxon>
        <taxon>Parkerioideae</taxon>
        <taxon>Ceratopteris</taxon>
    </lineage>
</organism>
<dbReference type="InterPro" id="IPR000608">
    <property type="entry name" value="UBC"/>
</dbReference>
<evidence type="ECO:0000256" key="7">
    <source>
        <dbReference type="SAM" id="Coils"/>
    </source>
</evidence>
<keyword evidence="7" id="KW-0175">Coiled coil</keyword>
<dbReference type="PROSITE" id="PS50127">
    <property type="entry name" value="UBC_2"/>
    <property type="match status" value="1"/>
</dbReference>
<evidence type="ECO:0000256" key="4">
    <source>
        <dbReference type="ARBA" id="ARBA00022786"/>
    </source>
</evidence>
<evidence type="ECO:0000313" key="11">
    <source>
        <dbReference type="Proteomes" id="UP000825935"/>
    </source>
</evidence>
<evidence type="ECO:0000256" key="1">
    <source>
        <dbReference type="ARBA" id="ARBA00012486"/>
    </source>
</evidence>
<evidence type="ECO:0000256" key="5">
    <source>
        <dbReference type="ARBA" id="ARBA00022840"/>
    </source>
</evidence>
<evidence type="ECO:0000313" key="10">
    <source>
        <dbReference type="EMBL" id="KAH7434073.1"/>
    </source>
</evidence>
<keyword evidence="5" id="KW-0067">ATP-binding</keyword>
<dbReference type="CDD" id="cd23805">
    <property type="entry name" value="UBCc_UBE2T"/>
    <property type="match status" value="1"/>
</dbReference>
<dbReference type="GO" id="GO:0061631">
    <property type="term" value="F:ubiquitin conjugating enzyme activity"/>
    <property type="evidence" value="ECO:0007669"/>
    <property type="project" value="UniProtKB-EC"/>
</dbReference>
<dbReference type="SUPFAM" id="SSF54495">
    <property type="entry name" value="UBC-like"/>
    <property type="match status" value="1"/>
</dbReference>
<name>A0A8T2UJS2_CERRI</name>
<dbReference type="Pfam" id="PF00179">
    <property type="entry name" value="UQ_con"/>
    <property type="match status" value="1"/>
</dbReference>
<evidence type="ECO:0000256" key="2">
    <source>
        <dbReference type="ARBA" id="ARBA00022679"/>
    </source>
</evidence>
<comment type="caution">
    <text evidence="10">The sequence shown here is derived from an EMBL/GenBank/DDBJ whole genome shotgun (WGS) entry which is preliminary data.</text>
</comment>
<proteinExistence type="predicted"/>
<feature type="compositionally biased region" description="Basic and acidic residues" evidence="8">
    <location>
        <begin position="256"/>
        <end position="267"/>
    </location>
</feature>
<dbReference type="Gene3D" id="3.10.110.10">
    <property type="entry name" value="Ubiquitin Conjugating Enzyme"/>
    <property type="match status" value="1"/>
</dbReference>
<dbReference type="SMART" id="SM00212">
    <property type="entry name" value="UBCc"/>
    <property type="match status" value="1"/>
</dbReference>
<keyword evidence="4" id="KW-0833">Ubl conjugation pathway</keyword>
<accession>A0A8T2UJS2</accession>
<dbReference type="InterPro" id="IPR023313">
    <property type="entry name" value="UBQ-conjugating_AS"/>
</dbReference>
<reference evidence="10" key="1">
    <citation type="submission" date="2021-08" db="EMBL/GenBank/DDBJ databases">
        <title>WGS assembly of Ceratopteris richardii.</title>
        <authorList>
            <person name="Marchant D.B."/>
            <person name="Chen G."/>
            <person name="Jenkins J."/>
            <person name="Shu S."/>
            <person name="Leebens-Mack J."/>
            <person name="Grimwood J."/>
            <person name="Schmutz J."/>
            <person name="Soltis P."/>
            <person name="Soltis D."/>
            <person name="Chen Z.-H."/>
        </authorList>
    </citation>
    <scope>NUCLEOTIDE SEQUENCE</scope>
    <source>
        <strain evidence="10">Whitten #5841</strain>
        <tissue evidence="10">Leaf</tissue>
    </source>
</reference>
<dbReference type="InterPro" id="IPR050113">
    <property type="entry name" value="Ub_conjugating_enzyme"/>
</dbReference>
<feature type="active site" description="Glycyl thioester intermediate" evidence="6">
    <location>
        <position position="111"/>
    </location>
</feature>
<feature type="compositionally biased region" description="Polar residues" evidence="8">
    <location>
        <begin position="212"/>
        <end position="232"/>
    </location>
</feature>
<evidence type="ECO:0000256" key="8">
    <source>
        <dbReference type="SAM" id="MobiDB-lite"/>
    </source>
</evidence>
<sequence>MNRRGEPGKFKFELLEKQETMSQAARLVSRLQRELKMLQNDPPPGVSAWPCDDHVLTHLQAQIHGPQETVYANGLFKLDIQIPDRYPFEPPNVKFITPVYHPNIDNGGRICLDILNLPPKGSWRPSLNLSTVLASIGLLLAEPNPDDGLMGDITAEYKHDRLSFDVKAKNWTELYANSDPIKAELSTPQLQESNEPDQKVSASGIRLDNQVQASSSIAEHMASDSSTSSQSGRVGRSLNKRLALDRSASSLQGDKAVTDKISQDRRPPVRLNQSVSCLPHKTEKPDTHARVDRPSSEGLVLKEVNSKPVTSKVTKPSIASKRTVPSYDEENSVARQRDIYHEMSVGTSIMSCRNMMALEGQPQREIKISEKGNRPSDFFPASLLTSDNSIEEVTKFVTCKATKQLITPKENALSYEEQNPVKRQKPERKDTANEISVVISNSAADASPSSELAKEMPLQVGKSPLSDNQRMLLDDAPQVFKNEKDYGNVMALEGQAHREVISLEKENRPPKNFSASKITSDNVMHQTRDTNEARPVVMSNSSISSSTDVNIVHDCSGPQNVNRCLTSRTKSLKLTRTKVESNYPQSKKVGQTLPAVSSQSIPQYKHQTEFAGNKRRSPITIPDDVSTVVISDSGSDSDISGEDLILSLTQRNLNRRKAGSKS</sequence>